<gene>
    <name evidence="1" type="ORF">E2F50_11275</name>
</gene>
<organism evidence="1 2">
    <name type="scientific">Rhizobium deserti</name>
    <dbReference type="NCBI Taxonomy" id="2547961"/>
    <lineage>
        <taxon>Bacteria</taxon>
        <taxon>Pseudomonadati</taxon>
        <taxon>Pseudomonadota</taxon>
        <taxon>Alphaproteobacteria</taxon>
        <taxon>Hyphomicrobiales</taxon>
        <taxon>Rhizobiaceae</taxon>
        <taxon>Rhizobium/Agrobacterium group</taxon>
        <taxon>Rhizobium</taxon>
    </lineage>
</organism>
<dbReference type="RefSeq" id="WP_133316201.1">
    <property type="nucleotide sequence ID" value="NZ_SMTL01000002.1"/>
</dbReference>
<sequence>MVTIFRSGGLNFVIFVDDREPAHVHVMADGQAKINIVGQDGRPELVWAHGFTRADIRKAVRIVEERQKEILSRWRDIHG</sequence>
<dbReference type="Pfam" id="PF13711">
    <property type="entry name" value="DUF4160"/>
    <property type="match status" value="1"/>
</dbReference>
<name>A0A4R5UKT4_9HYPH</name>
<evidence type="ECO:0000313" key="2">
    <source>
        <dbReference type="Proteomes" id="UP000295238"/>
    </source>
</evidence>
<proteinExistence type="predicted"/>
<dbReference type="OrthoDB" id="122670at2"/>
<protein>
    <submittedName>
        <fullName evidence="1">DUF4160 domain-containing protein</fullName>
    </submittedName>
</protein>
<reference evidence="1 2" key="1">
    <citation type="submission" date="2019-03" db="EMBL/GenBank/DDBJ databases">
        <title>Rhizobium sp. nov., an bacterium isolated from biocrust in Mu Us Desert.</title>
        <authorList>
            <person name="Lixiong L."/>
        </authorList>
    </citation>
    <scope>NUCLEOTIDE SEQUENCE [LARGE SCALE GENOMIC DNA]</scope>
    <source>
        <strain evidence="1 2">SPY-1</strain>
    </source>
</reference>
<comment type="caution">
    <text evidence="1">The sequence shown here is derived from an EMBL/GenBank/DDBJ whole genome shotgun (WGS) entry which is preliminary data.</text>
</comment>
<dbReference type="InterPro" id="IPR025427">
    <property type="entry name" value="DUF4160"/>
</dbReference>
<dbReference type="AlphaFoldDB" id="A0A4R5UKT4"/>
<dbReference type="EMBL" id="SMTL01000002">
    <property type="protein sequence ID" value="TDK37434.1"/>
    <property type="molecule type" value="Genomic_DNA"/>
</dbReference>
<accession>A0A4R5UKT4</accession>
<dbReference type="Proteomes" id="UP000295238">
    <property type="component" value="Unassembled WGS sequence"/>
</dbReference>
<keyword evidence="2" id="KW-1185">Reference proteome</keyword>
<evidence type="ECO:0000313" key="1">
    <source>
        <dbReference type="EMBL" id="TDK37434.1"/>
    </source>
</evidence>